<dbReference type="SMART" id="SM01144">
    <property type="entry name" value="DTW"/>
    <property type="match status" value="1"/>
</dbReference>
<evidence type="ECO:0000259" key="12">
    <source>
        <dbReference type="SMART" id="SM01144"/>
    </source>
</evidence>
<comment type="catalytic activity">
    <reaction evidence="11">
        <text>a uridine in tRNA + S-adenosyl-L-methionine = a 3-[(3S)-3-amino-3-carboxypropyl]uridine in tRNA + S-methyl-5'-thioadenosine + H(+)</text>
        <dbReference type="Rhea" id="RHEA:62432"/>
        <dbReference type="Rhea" id="RHEA-COMP:13339"/>
        <dbReference type="Rhea" id="RHEA-COMP:16092"/>
        <dbReference type="ChEBI" id="CHEBI:15378"/>
        <dbReference type="ChEBI" id="CHEBI:17509"/>
        <dbReference type="ChEBI" id="CHEBI:59789"/>
        <dbReference type="ChEBI" id="CHEBI:65315"/>
        <dbReference type="ChEBI" id="CHEBI:82930"/>
        <dbReference type="EC" id="2.5.1.25"/>
    </reaction>
</comment>
<proteinExistence type="inferred from homology"/>
<evidence type="ECO:0000256" key="11">
    <source>
        <dbReference type="ARBA" id="ARBA00048718"/>
    </source>
</evidence>
<reference evidence="13" key="1">
    <citation type="submission" date="2022-07" db="EMBL/GenBank/DDBJ databases">
        <title>Phylogenomic reconstructions and comparative analyses of Kickxellomycotina fungi.</title>
        <authorList>
            <person name="Reynolds N.K."/>
            <person name="Stajich J.E."/>
            <person name="Barry K."/>
            <person name="Grigoriev I.V."/>
            <person name="Crous P."/>
            <person name="Smith M.E."/>
        </authorList>
    </citation>
    <scope>NUCLEOTIDE SEQUENCE</scope>
    <source>
        <strain evidence="13">BCRC 34297</strain>
    </source>
</reference>
<evidence type="ECO:0000256" key="4">
    <source>
        <dbReference type="ARBA" id="ARBA00022691"/>
    </source>
</evidence>
<dbReference type="GO" id="GO:0005634">
    <property type="term" value="C:nucleus"/>
    <property type="evidence" value="ECO:0007669"/>
    <property type="project" value="UniProtKB-SubCell"/>
</dbReference>
<keyword evidence="6" id="KW-0539">Nucleus</keyword>
<dbReference type="OrthoDB" id="660555at2759"/>
<accession>A0A9W8H3G8</accession>
<keyword evidence="4" id="KW-0949">S-adenosyl-L-methionine</keyword>
<dbReference type="PANTHER" id="PTHR15627:SF8">
    <property type="entry name" value="TRNA-URIDINE AMINOCARBOXYPROPYLTRANSFERASE 1"/>
    <property type="match status" value="1"/>
</dbReference>
<dbReference type="Proteomes" id="UP001140011">
    <property type="component" value="Unassembled WGS sequence"/>
</dbReference>
<evidence type="ECO:0000256" key="1">
    <source>
        <dbReference type="ARBA" id="ARBA00004123"/>
    </source>
</evidence>
<dbReference type="AlphaFoldDB" id="A0A9W8H3G8"/>
<dbReference type="Pfam" id="PF03942">
    <property type="entry name" value="DTW"/>
    <property type="match status" value="1"/>
</dbReference>
<comment type="subcellular location">
    <subcellularLocation>
        <location evidence="1">Nucleus</location>
    </subcellularLocation>
</comment>
<protein>
    <recommendedName>
        <fullName evidence="9">tRNA-uridine aminocarboxypropyltransferase 1</fullName>
        <ecNumber evidence="2">2.5.1.25</ecNumber>
    </recommendedName>
    <alternativeName>
        <fullName evidence="10">DTW domain-containing protein 1</fullName>
    </alternativeName>
</protein>
<evidence type="ECO:0000256" key="3">
    <source>
        <dbReference type="ARBA" id="ARBA00022679"/>
    </source>
</evidence>
<evidence type="ECO:0000256" key="9">
    <source>
        <dbReference type="ARBA" id="ARBA00039242"/>
    </source>
</evidence>
<dbReference type="EC" id="2.5.1.25" evidence="2"/>
<keyword evidence="3" id="KW-0808">Transferase</keyword>
<dbReference type="GO" id="GO:0016432">
    <property type="term" value="F:tRNA-uridine aminocarboxypropyltransferase activity"/>
    <property type="evidence" value="ECO:0007669"/>
    <property type="project" value="UniProtKB-EC"/>
</dbReference>
<keyword evidence="14" id="KW-1185">Reference proteome</keyword>
<comment type="similarity">
    <text evidence="8">Belongs to the TDD superfamily. DTWD1 family.</text>
</comment>
<comment type="caution">
    <text evidence="13">The sequence shown here is derived from an EMBL/GenBank/DDBJ whole genome shotgun (WGS) entry which is preliminary data.</text>
</comment>
<evidence type="ECO:0000256" key="5">
    <source>
        <dbReference type="ARBA" id="ARBA00022694"/>
    </source>
</evidence>
<evidence type="ECO:0000256" key="6">
    <source>
        <dbReference type="ARBA" id="ARBA00023242"/>
    </source>
</evidence>
<evidence type="ECO:0000313" key="14">
    <source>
        <dbReference type="Proteomes" id="UP001140011"/>
    </source>
</evidence>
<evidence type="ECO:0000256" key="8">
    <source>
        <dbReference type="ARBA" id="ARBA00038290"/>
    </source>
</evidence>
<dbReference type="InterPro" id="IPR005636">
    <property type="entry name" value="DTW"/>
</dbReference>
<keyword evidence="5" id="KW-0819">tRNA processing</keyword>
<dbReference type="InterPro" id="IPR051521">
    <property type="entry name" value="tRNA_Mod/Golgi_Maint"/>
</dbReference>
<evidence type="ECO:0000313" key="13">
    <source>
        <dbReference type="EMBL" id="KAJ2755669.1"/>
    </source>
</evidence>
<evidence type="ECO:0000256" key="7">
    <source>
        <dbReference type="ARBA" id="ARBA00037050"/>
    </source>
</evidence>
<evidence type="ECO:0000256" key="2">
    <source>
        <dbReference type="ARBA" id="ARBA00012386"/>
    </source>
</evidence>
<dbReference type="PANTHER" id="PTHR15627">
    <property type="entry name" value="NATURAL KILLER CELL-SPECIFIC ANTIGEN KLIP1"/>
    <property type="match status" value="1"/>
</dbReference>
<feature type="domain" description="DTW" evidence="12">
    <location>
        <begin position="36"/>
        <end position="217"/>
    </location>
</feature>
<name>A0A9W8H3G8_9FUNG</name>
<organism evidence="13 14">
    <name type="scientific">Coemansia pectinata</name>
    <dbReference type="NCBI Taxonomy" id="1052879"/>
    <lineage>
        <taxon>Eukaryota</taxon>
        <taxon>Fungi</taxon>
        <taxon>Fungi incertae sedis</taxon>
        <taxon>Zoopagomycota</taxon>
        <taxon>Kickxellomycotina</taxon>
        <taxon>Kickxellomycetes</taxon>
        <taxon>Kickxellales</taxon>
        <taxon>Kickxellaceae</taxon>
        <taxon>Coemansia</taxon>
    </lineage>
</organism>
<dbReference type="EMBL" id="JANBUH010000053">
    <property type="protein sequence ID" value="KAJ2755669.1"/>
    <property type="molecule type" value="Genomic_DNA"/>
</dbReference>
<sequence length="279" mass="31995">MAQAETYDINALKVCPTPVLDACSERMVCVECGKKVRFFCYQCLRPVSALEGKIPQIRLPFKLDVVKHEGEKDGKSTALHAKVMAPEDVEIIAYSANCLDDVDVERTALLFPGPDATNIADMDPASFDKVIVIDGTWRQAKGMLHHCQKLRQMRKVTVNPRRTKFWRYQNFDDSYMATIEAIYFLYRDSVSSGYNGEYDALMYFFKYFYDFIQSEYAARPEKSFHNKHQKGYIAYETAVPSTSLRQIKSSVVPEANYDFDDLDLDLAFQTPLDDQQDEA</sequence>
<dbReference type="GO" id="GO:0008033">
    <property type="term" value="P:tRNA processing"/>
    <property type="evidence" value="ECO:0007669"/>
    <property type="project" value="UniProtKB-KW"/>
</dbReference>
<comment type="function">
    <text evidence="7">Catalyzes the formation of 3-(3-amino-3-carboxypropyl)uridine (acp3U) at position 20 in the D-loop of several cytoplasmic tRNAs (acp3U(20)).</text>
</comment>
<gene>
    <name evidence="13" type="ORF">GGI19_001463</name>
</gene>
<evidence type="ECO:0000256" key="10">
    <source>
        <dbReference type="ARBA" id="ARBA00042508"/>
    </source>
</evidence>